<organism evidence="2 3">
    <name type="scientific">Prymnesium parvum</name>
    <name type="common">Toxic golden alga</name>
    <dbReference type="NCBI Taxonomy" id="97485"/>
    <lineage>
        <taxon>Eukaryota</taxon>
        <taxon>Haptista</taxon>
        <taxon>Haptophyta</taxon>
        <taxon>Prymnesiophyceae</taxon>
        <taxon>Prymnesiales</taxon>
        <taxon>Prymnesiaceae</taxon>
        <taxon>Prymnesium</taxon>
    </lineage>
</organism>
<reference evidence="2 3" key="1">
    <citation type="journal article" date="2024" name="Science">
        <title>Giant polyketide synthase enzymes in the biosynthesis of giant marine polyether toxins.</title>
        <authorList>
            <person name="Fallon T.R."/>
            <person name="Shende V.V."/>
            <person name="Wierzbicki I.H."/>
            <person name="Pendleton A.L."/>
            <person name="Watervoot N.F."/>
            <person name="Auber R.P."/>
            <person name="Gonzalez D.J."/>
            <person name="Wisecaver J.H."/>
            <person name="Moore B.S."/>
        </authorList>
    </citation>
    <scope>NUCLEOTIDE SEQUENCE [LARGE SCALE GENOMIC DNA]</scope>
    <source>
        <strain evidence="2 3">12B1</strain>
    </source>
</reference>
<dbReference type="EMBL" id="JBGBPQ010000013">
    <property type="protein sequence ID" value="KAL1512281.1"/>
    <property type="molecule type" value="Genomic_DNA"/>
</dbReference>
<evidence type="ECO:0000313" key="2">
    <source>
        <dbReference type="EMBL" id="KAL1512281.1"/>
    </source>
</evidence>
<name>A0AB34J539_PRYPA</name>
<dbReference type="InterPro" id="IPR001932">
    <property type="entry name" value="PPM-type_phosphatase-like_dom"/>
</dbReference>
<dbReference type="Proteomes" id="UP001515480">
    <property type="component" value="Unassembled WGS sequence"/>
</dbReference>
<dbReference type="Gene3D" id="3.60.40.10">
    <property type="entry name" value="PPM-type phosphatase domain"/>
    <property type="match status" value="1"/>
</dbReference>
<dbReference type="AlphaFoldDB" id="A0AB34J539"/>
<evidence type="ECO:0000259" key="1">
    <source>
        <dbReference type="Pfam" id="PF00481"/>
    </source>
</evidence>
<accession>A0AB34J539</accession>
<dbReference type="Pfam" id="PF00481">
    <property type="entry name" value="PP2C"/>
    <property type="match status" value="1"/>
</dbReference>
<evidence type="ECO:0000313" key="3">
    <source>
        <dbReference type="Proteomes" id="UP001515480"/>
    </source>
</evidence>
<sequence>MARRPQRLFVERSARWLHRHCRPHSRSHDDASCEVLNVGDSRTAVAVVAHVKGGTADVVFATRDHSAADGAEIDRITAAGGEVSCAHGQWRVKVESPEGSS</sequence>
<keyword evidence="3" id="KW-1185">Reference proteome</keyword>
<comment type="caution">
    <text evidence="2">The sequence shown here is derived from an EMBL/GenBank/DDBJ whole genome shotgun (WGS) entry which is preliminary data.</text>
</comment>
<protein>
    <recommendedName>
        <fullName evidence="1">PPM-type phosphatase domain-containing protein</fullName>
    </recommendedName>
</protein>
<dbReference type="InterPro" id="IPR036457">
    <property type="entry name" value="PPM-type-like_dom_sf"/>
</dbReference>
<gene>
    <name evidence="2" type="ORF">AB1Y20_005543</name>
</gene>
<feature type="domain" description="PPM-type phosphatase" evidence="1">
    <location>
        <begin position="34"/>
        <end position="92"/>
    </location>
</feature>
<proteinExistence type="predicted"/>
<dbReference type="SUPFAM" id="SSF81606">
    <property type="entry name" value="PP2C-like"/>
    <property type="match status" value="1"/>
</dbReference>